<keyword evidence="5 8" id="KW-0804">Transcription</keyword>
<reference evidence="12" key="1">
    <citation type="submission" date="2020-04" db="EMBL/GenBank/DDBJ databases">
        <authorList>
            <person name="Zhang T."/>
        </authorList>
    </citation>
    <scope>NUCLEOTIDE SEQUENCE</scope>
    <source>
        <strain evidence="12">HKST-UBA10</strain>
    </source>
</reference>
<sequence length="157" mass="17452">MNTNDKKAVYLTKEGLEELRRELEERTTVTAKEIADKTEEARRLGDLSENAEYKAALEDREFNITRIHELEKLIQHAVILTGKKGNAKVDIGDKVTLRDGGPERVYRIVGAQEANPAEGMISNESPIGLAILGKKKGDKVVFNTPGGEEEYTIVDVE</sequence>
<dbReference type="Pfam" id="PF03449">
    <property type="entry name" value="GreA_GreB_N"/>
    <property type="match status" value="1"/>
</dbReference>
<evidence type="ECO:0000256" key="3">
    <source>
        <dbReference type="ARBA" id="ARBA00023015"/>
    </source>
</evidence>
<gene>
    <name evidence="8 12" type="primary">greA</name>
    <name evidence="12" type="ORF">KC660_03730</name>
</gene>
<dbReference type="NCBIfam" id="TIGR01462">
    <property type="entry name" value="greA"/>
    <property type="match status" value="1"/>
</dbReference>
<evidence type="ECO:0000256" key="6">
    <source>
        <dbReference type="ARBA" id="ARBA00024916"/>
    </source>
</evidence>
<dbReference type="GO" id="GO:0032784">
    <property type="term" value="P:regulation of DNA-templated transcription elongation"/>
    <property type="evidence" value="ECO:0007669"/>
    <property type="project" value="UniProtKB-UniRule"/>
</dbReference>
<keyword evidence="3 8" id="KW-0805">Transcription regulation</keyword>
<dbReference type="FunFam" id="1.10.287.180:FF:000001">
    <property type="entry name" value="Transcription elongation factor GreA"/>
    <property type="match status" value="1"/>
</dbReference>
<comment type="function">
    <text evidence="6 8 9">Necessary for efficient RNA polymerase transcription elongation past template-encoded arresting sites. The arresting sites in DNA have the property of trapping a certain fraction of elongating RNA polymerases that pass through, resulting in locked ternary complexes. Cleavage of the nascent transcript by cleavage factors such as GreA or GreB allows the resumption of elongation from the new 3'terminus. GreA releases sequences of 2 to 3 nucleotides.</text>
</comment>
<dbReference type="InterPro" id="IPR028624">
    <property type="entry name" value="Tscrpt_elong_fac_GreA/B"/>
</dbReference>
<dbReference type="GO" id="GO:0070063">
    <property type="term" value="F:RNA polymerase binding"/>
    <property type="evidence" value="ECO:0007669"/>
    <property type="project" value="InterPro"/>
</dbReference>
<dbReference type="InterPro" id="IPR001437">
    <property type="entry name" value="Tscrpt_elong_fac_GreA/B_C"/>
</dbReference>
<dbReference type="GO" id="GO:0003677">
    <property type="term" value="F:DNA binding"/>
    <property type="evidence" value="ECO:0007669"/>
    <property type="project" value="UniProtKB-UniRule"/>
</dbReference>
<organism evidence="12 13">
    <name type="scientific">Candidatus Dojkabacteria bacterium</name>
    <dbReference type="NCBI Taxonomy" id="2099670"/>
    <lineage>
        <taxon>Bacteria</taxon>
        <taxon>Candidatus Dojkabacteria</taxon>
    </lineage>
</organism>
<evidence type="ECO:0000256" key="8">
    <source>
        <dbReference type="HAMAP-Rule" id="MF_00105"/>
    </source>
</evidence>
<evidence type="ECO:0000259" key="11">
    <source>
        <dbReference type="Pfam" id="PF03449"/>
    </source>
</evidence>
<evidence type="ECO:0000313" key="12">
    <source>
        <dbReference type="EMBL" id="MCA9382489.1"/>
    </source>
</evidence>
<dbReference type="SUPFAM" id="SSF54534">
    <property type="entry name" value="FKBP-like"/>
    <property type="match status" value="1"/>
</dbReference>
<comment type="similarity">
    <text evidence="1 8 9">Belongs to the GreA/GreB family.</text>
</comment>
<dbReference type="HAMAP" id="MF_00105">
    <property type="entry name" value="GreA_GreB"/>
    <property type="match status" value="1"/>
</dbReference>
<protein>
    <recommendedName>
        <fullName evidence="2 8">Transcription elongation factor GreA</fullName>
    </recommendedName>
    <alternativeName>
        <fullName evidence="7 8">Transcript cleavage factor GreA</fullName>
    </alternativeName>
</protein>
<evidence type="ECO:0000256" key="2">
    <source>
        <dbReference type="ARBA" id="ARBA00013729"/>
    </source>
</evidence>
<dbReference type="NCBIfam" id="NF001263">
    <property type="entry name" value="PRK00226.1-4"/>
    <property type="match status" value="1"/>
</dbReference>
<reference evidence="12" key="2">
    <citation type="journal article" date="2021" name="Microbiome">
        <title>Successional dynamics and alternative stable states in a saline activated sludge microbial community over 9 years.</title>
        <authorList>
            <person name="Wang Y."/>
            <person name="Ye J."/>
            <person name="Ju F."/>
            <person name="Liu L."/>
            <person name="Boyd J.A."/>
            <person name="Deng Y."/>
            <person name="Parks D.H."/>
            <person name="Jiang X."/>
            <person name="Yin X."/>
            <person name="Woodcroft B.J."/>
            <person name="Tyson G.W."/>
            <person name="Hugenholtz P."/>
            <person name="Polz M.F."/>
            <person name="Zhang T."/>
        </authorList>
    </citation>
    <scope>NUCLEOTIDE SEQUENCE</scope>
    <source>
        <strain evidence="12">HKST-UBA10</strain>
    </source>
</reference>
<dbReference type="InterPro" id="IPR006359">
    <property type="entry name" value="Tscrpt_elong_fac_GreA"/>
</dbReference>
<dbReference type="InterPro" id="IPR036805">
    <property type="entry name" value="Tscrpt_elong_fac_GreA/B_N_sf"/>
</dbReference>
<dbReference type="InterPro" id="IPR036953">
    <property type="entry name" value="GreA/GreB_C_sf"/>
</dbReference>
<evidence type="ECO:0000313" key="13">
    <source>
        <dbReference type="Proteomes" id="UP000782843"/>
    </source>
</evidence>
<evidence type="ECO:0000259" key="10">
    <source>
        <dbReference type="Pfam" id="PF01272"/>
    </source>
</evidence>
<keyword evidence="12" id="KW-0648">Protein biosynthesis</keyword>
<evidence type="ECO:0000256" key="5">
    <source>
        <dbReference type="ARBA" id="ARBA00023163"/>
    </source>
</evidence>
<evidence type="ECO:0000256" key="7">
    <source>
        <dbReference type="ARBA" id="ARBA00030776"/>
    </source>
</evidence>
<feature type="domain" description="Transcription elongation factor GreA/GreB N-terminal" evidence="11">
    <location>
        <begin position="9"/>
        <end position="79"/>
    </location>
</feature>
<dbReference type="Gene3D" id="1.10.287.180">
    <property type="entry name" value="Transcription elongation factor, GreA/GreB, N-terminal domain"/>
    <property type="match status" value="1"/>
</dbReference>
<dbReference type="InterPro" id="IPR022691">
    <property type="entry name" value="Tscrpt_elong_fac_GreA/B_N"/>
</dbReference>
<dbReference type="EMBL" id="JAGQLG010000149">
    <property type="protein sequence ID" value="MCA9382489.1"/>
    <property type="molecule type" value="Genomic_DNA"/>
</dbReference>
<dbReference type="AlphaFoldDB" id="A0A955L3V6"/>
<accession>A0A955L3V6</accession>
<feature type="domain" description="Transcription elongation factor GreA/GreB C-terminal" evidence="10">
    <location>
        <begin position="86"/>
        <end position="157"/>
    </location>
</feature>
<evidence type="ECO:0000256" key="1">
    <source>
        <dbReference type="ARBA" id="ARBA00008213"/>
    </source>
</evidence>
<dbReference type="FunFam" id="3.10.50.30:FF:000001">
    <property type="entry name" value="Transcription elongation factor GreA"/>
    <property type="match status" value="1"/>
</dbReference>
<dbReference type="SUPFAM" id="SSF46557">
    <property type="entry name" value="GreA transcript cleavage protein, N-terminal domain"/>
    <property type="match status" value="1"/>
</dbReference>
<dbReference type="InterPro" id="IPR018151">
    <property type="entry name" value="TF_GreA/GreB_CS"/>
</dbReference>
<dbReference type="GO" id="GO:0006354">
    <property type="term" value="P:DNA-templated transcription elongation"/>
    <property type="evidence" value="ECO:0007669"/>
    <property type="project" value="TreeGrafter"/>
</dbReference>
<evidence type="ECO:0000256" key="9">
    <source>
        <dbReference type="RuleBase" id="RU000556"/>
    </source>
</evidence>
<dbReference type="PIRSF" id="PIRSF006092">
    <property type="entry name" value="GreA_GreB"/>
    <property type="match status" value="1"/>
</dbReference>
<dbReference type="PANTHER" id="PTHR30437">
    <property type="entry name" value="TRANSCRIPTION ELONGATION FACTOR GREA"/>
    <property type="match status" value="1"/>
</dbReference>
<evidence type="ECO:0000256" key="4">
    <source>
        <dbReference type="ARBA" id="ARBA00023125"/>
    </source>
</evidence>
<dbReference type="Proteomes" id="UP000782843">
    <property type="component" value="Unassembled WGS sequence"/>
</dbReference>
<dbReference type="Pfam" id="PF01272">
    <property type="entry name" value="GreA_GreB"/>
    <property type="match status" value="1"/>
</dbReference>
<dbReference type="PROSITE" id="PS00830">
    <property type="entry name" value="GREAB_2"/>
    <property type="match status" value="1"/>
</dbReference>
<keyword evidence="12" id="KW-0251">Elongation factor</keyword>
<proteinExistence type="inferred from homology"/>
<comment type="caution">
    <text evidence="12">The sequence shown here is derived from an EMBL/GenBank/DDBJ whole genome shotgun (WGS) entry which is preliminary data.</text>
</comment>
<keyword evidence="4 8" id="KW-0238">DNA-binding</keyword>
<dbReference type="PANTHER" id="PTHR30437:SF4">
    <property type="entry name" value="TRANSCRIPTION ELONGATION FACTOR GREA"/>
    <property type="match status" value="1"/>
</dbReference>
<dbReference type="InterPro" id="IPR023459">
    <property type="entry name" value="Tscrpt_elong_fac_GreA/B_fam"/>
</dbReference>
<name>A0A955L3V6_9BACT</name>
<dbReference type="Gene3D" id="3.10.50.30">
    <property type="entry name" value="Transcription elongation factor, GreA/GreB, C-terminal domain"/>
    <property type="match status" value="1"/>
</dbReference>
<dbReference type="GO" id="GO:0003746">
    <property type="term" value="F:translation elongation factor activity"/>
    <property type="evidence" value="ECO:0007669"/>
    <property type="project" value="UniProtKB-KW"/>
</dbReference>